<gene>
    <name evidence="1" type="ORF">J2S10_003234</name>
</gene>
<protein>
    <submittedName>
        <fullName evidence="1">Uncharacterized protein</fullName>
    </submittedName>
</protein>
<evidence type="ECO:0000313" key="2">
    <source>
        <dbReference type="Proteomes" id="UP001224122"/>
    </source>
</evidence>
<dbReference type="EMBL" id="JAUSTW010000005">
    <property type="protein sequence ID" value="MDQ0200051.1"/>
    <property type="molecule type" value="Genomic_DNA"/>
</dbReference>
<accession>A0ABT9XX34</accession>
<keyword evidence="2" id="KW-1185">Reference proteome</keyword>
<evidence type="ECO:0000313" key="1">
    <source>
        <dbReference type="EMBL" id="MDQ0200051.1"/>
    </source>
</evidence>
<proteinExistence type="predicted"/>
<reference evidence="1 2" key="1">
    <citation type="submission" date="2023-07" db="EMBL/GenBank/DDBJ databases">
        <title>Genomic Encyclopedia of Type Strains, Phase IV (KMG-IV): sequencing the most valuable type-strain genomes for metagenomic binning, comparative biology and taxonomic classification.</title>
        <authorList>
            <person name="Goeker M."/>
        </authorList>
    </citation>
    <scope>NUCLEOTIDE SEQUENCE [LARGE SCALE GENOMIC DNA]</scope>
    <source>
        <strain evidence="1 2">DSM 27594</strain>
    </source>
</reference>
<dbReference type="Proteomes" id="UP001224122">
    <property type="component" value="Unassembled WGS sequence"/>
</dbReference>
<dbReference type="RefSeq" id="WP_307409533.1">
    <property type="nucleotide sequence ID" value="NZ_JAUSTW010000005.1"/>
</dbReference>
<comment type="caution">
    <text evidence="1">The sequence shown here is derived from an EMBL/GenBank/DDBJ whole genome shotgun (WGS) entry which is preliminary data.</text>
</comment>
<sequence length="43" mass="5408">MDLLLEQCEHNHAEEPCEECAPKKEREEDFDIFEYDYQKRIWF</sequence>
<organism evidence="1 2">
    <name type="scientific">Neobacillus ginsengisoli</name>
    <dbReference type="NCBI Taxonomy" id="904295"/>
    <lineage>
        <taxon>Bacteria</taxon>
        <taxon>Bacillati</taxon>
        <taxon>Bacillota</taxon>
        <taxon>Bacilli</taxon>
        <taxon>Bacillales</taxon>
        <taxon>Bacillaceae</taxon>
        <taxon>Neobacillus</taxon>
    </lineage>
</organism>
<name>A0ABT9XX34_9BACI</name>